<reference evidence="1 2" key="1">
    <citation type="submission" date="2018-02" db="EMBL/GenBank/DDBJ databases">
        <title>Draft genome of wild Prunus yedoensis var. nudiflora.</title>
        <authorList>
            <person name="Baek S."/>
            <person name="Kim J.-H."/>
            <person name="Choi K."/>
            <person name="Kim G.-B."/>
            <person name="Cho A."/>
            <person name="Jang H."/>
            <person name="Shin C.-H."/>
            <person name="Yu H.-J."/>
            <person name="Mun J.-H."/>
        </authorList>
    </citation>
    <scope>NUCLEOTIDE SEQUENCE [LARGE SCALE GENOMIC DNA]</scope>
    <source>
        <strain evidence="2">cv. Jeju island</strain>
        <tissue evidence="1">Leaf</tissue>
    </source>
</reference>
<name>A0A315AA82_PRUYE</name>
<dbReference type="AlphaFoldDB" id="A0A315AA82"/>
<comment type="caution">
    <text evidence="1">The sequence shown here is derived from an EMBL/GenBank/DDBJ whole genome shotgun (WGS) entry which is preliminary data.</text>
</comment>
<accession>A0A315AA82</accession>
<protein>
    <submittedName>
        <fullName evidence="1">Uncharacterized protein</fullName>
    </submittedName>
</protein>
<evidence type="ECO:0000313" key="2">
    <source>
        <dbReference type="Proteomes" id="UP000250321"/>
    </source>
</evidence>
<keyword evidence="2" id="KW-1185">Reference proteome</keyword>
<dbReference type="EMBL" id="PJQY01000426">
    <property type="protein sequence ID" value="PQQ11066.1"/>
    <property type="molecule type" value="Genomic_DNA"/>
</dbReference>
<sequence>MFCRAWKVVKSILTTASRALVLRKKVKQLGTFGSNKMQKEKLNTYICLIGPVSKSNDPLYYTDAMAVEATKMVNKYTEYIRDKMVDFSCCAFFSVVFVTF</sequence>
<gene>
    <name evidence="1" type="ORF">Pyn_16093</name>
</gene>
<proteinExistence type="predicted"/>
<dbReference type="Proteomes" id="UP000250321">
    <property type="component" value="Unassembled WGS sequence"/>
</dbReference>
<evidence type="ECO:0000313" key="1">
    <source>
        <dbReference type="EMBL" id="PQQ11066.1"/>
    </source>
</evidence>
<organism evidence="1 2">
    <name type="scientific">Prunus yedoensis var. nudiflora</name>
    <dbReference type="NCBI Taxonomy" id="2094558"/>
    <lineage>
        <taxon>Eukaryota</taxon>
        <taxon>Viridiplantae</taxon>
        <taxon>Streptophyta</taxon>
        <taxon>Embryophyta</taxon>
        <taxon>Tracheophyta</taxon>
        <taxon>Spermatophyta</taxon>
        <taxon>Magnoliopsida</taxon>
        <taxon>eudicotyledons</taxon>
        <taxon>Gunneridae</taxon>
        <taxon>Pentapetalae</taxon>
        <taxon>rosids</taxon>
        <taxon>fabids</taxon>
        <taxon>Rosales</taxon>
        <taxon>Rosaceae</taxon>
        <taxon>Amygdaloideae</taxon>
        <taxon>Amygdaleae</taxon>
        <taxon>Prunus</taxon>
    </lineage>
</organism>